<dbReference type="InterPro" id="IPR013332">
    <property type="entry name" value="KPR_N"/>
</dbReference>
<dbReference type="Gene3D" id="3.40.50.720">
    <property type="entry name" value="NAD(P)-binding Rossmann-like Domain"/>
    <property type="match status" value="1"/>
</dbReference>
<dbReference type="Gene3D" id="1.10.1040.10">
    <property type="entry name" value="N-(1-d-carboxylethyl)-l-norvaline Dehydrogenase, domain 2"/>
    <property type="match status" value="1"/>
</dbReference>
<dbReference type="Pfam" id="PF02317">
    <property type="entry name" value="Octopine_DH"/>
    <property type="match status" value="1"/>
</dbReference>
<dbReference type="RefSeq" id="WP_062225846.1">
    <property type="nucleotide sequence ID" value="NZ_BBWR01000002.1"/>
</dbReference>
<dbReference type="EMBL" id="LC066377">
    <property type="protein sequence ID" value="BAT28625.1"/>
    <property type="molecule type" value="Genomic_DNA"/>
</dbReference>
<accession>A0A0N7KY36</accession>
<dbReference type="SUPFAM" id="SSF51735">
    <property type="entry name" value="NAD(P)-binding Rossmann-fold domains"/>
    <property type="match status" value="1"/>
</dbReference>
<protein>
    <recommendedName>
        <fullName evidence="2">2-dehydropantoate 2-reductase</fullName>
    </recommendedName>
</protein>
<sequence>MKVGILGAGAVAAGTAAYLAQSGHEPTVWSPSGKSLKPLSAGGLLTARKAIEGEFAVGWAGSAQAAVAGQQVVLVALPAYGHKAVLDAVAPYLVNGQTVIFSSHASFGALYLSRLMAERGIKLPIIAWGTTLTTGRLGGDDSVNVATVRKKVDYACLPDGDAEACGRLLVDLFGDRFVARDGLMAIALSNLNPQNHLGIALLNLTRMEKGEVWSQAEHVTPAVGRFIEALDAERLAIADCFGREVRTVRQHFSLSFHVPEDSVSAMNQEMHRQGHNGSGPATMDSRYIYEDVPFGLYPTALLGRIAGRPATLHEAGIAIFSAACGRDLTQDNDLLPALALDSLSREALEALTRSGY</sequence>
<evidence type="ECO:0000256" key="3">
    <source>
        <dbReference type="ARBA" id="ARBA00022655"/>
    </source>
</evidence>
<feature type="domain" description="Opine dehydrogenase" evidence="5">
    <location>
        <begin position="181"/>
        <end position="324"/>
    </location>
</feature>
<dbReference type="InterPro" id="IPR003421">
    <property type="entry name" value="Opine_DH"/>
</dbReference>
<evidence type="ECO:0000256" key="1">
    <source>
        <dbReference type="ARBA" id="ARBA00004994"/>
    </source>
</evidence>
<dbReference type="GO" id="GO:0015940">
    <property type="term" value="P:pantothenate biosynthetic process"/>
    <property type="evidence" value="ECO:0007669"/>
    <property type="project" value="UniProtKB-UniPathway"/>
</dbReference>
<dbReference type="InterPro" id="IPR036291">
    <property type="entry name" value="NAD(P)-bd_dom_sf"/>
</dbReference>
<evidence type="ECO:0000313" key="7">
    <source>
        <dbReference type="EMBL" id="BAT28625.1"/>
    </source>
</evidence>
<evidence type="ECO:0000259" key="6">
    <source>
        <dbReference type="Pfam" id="PF02558"/>
    </source>
</evidence>
<dbReference type="AlphaFoldDB" id="A0A0N7KY36"/>
<dbReference type="OrthoDB" id="6135265at2"/>
<comment type="pathway">
    <text evidence="1">Cofactor biosynthesis; (R)-pantothenate biosynthesis; (R)-pantoate from 3-methyl-2-oxobutanoate: step 2/2.</text>
</comment>
<dbReference type="SUPFAM" id="SSF48179">
    <property type="entry name" value="6-phosphogluconate dehydrogenase C-terminal domain-like"/>
    <property type="match status" value="1"/>
</dbReference>
<proteinExistence type="predicted"/>
<keyword evidence="3" id="KW-0566">Pantothenate biosynthesis</keyword>
<dbReference type="InterPro" id="IPR008927">
    <property type="entry name" value="6-PGluconate_DH-like_C_sf"/>
</dbReference>
<dbReference type="UniPathway" id="UPA00028">
    <property type="reaction ID" value="UER00004"/>
</dbReference>
<dbReference type="GO" id="GO:0008677">
    <property type="term" value="F:2-dehydropantoate 2-reductase activity"/>
    <property type="evidence" value="ECO:0007669"/>
    <property type="project" value="UniProtKB-EC"/>
</dbReference>
<organism evidence="7">
    <name type="scientific">Aureimonas frigidaquae</name>
    <dbReference type="NCBI Taxonomy" id="424757"/>
    <lineage>
        <taxon>Bacteria</taxon>
        <taxon>Pseudomonadati</taxon>
        <taxon>Pseudomonadota</taxon>
        <taxon>Alphaproteobacteria</taxon>
        <taxon>Hyphomicrobiales</taxon>
        <taxon>Aurantimonadaceae</taxon>
        <taxon>Aureimonas</taxon>
    </lineage>
</organism>
<feature type="domain" description="Ketopantoate reductase N-terminal" evidence="6">
    <location>
        <begin position="3"/>
        <end position="101"/>
    </location>
</feature>
<reference evidence="7" key="1">
    <citation type="journal article" date="2015" name="Proc. Natl. Acad. Sci. U.S.A.">
        <title>Bacterial clade with the ribosomal RNA operon on a small plasmid rather than the chromosome.</title>
        <authorList>
            <person name="Anda M."/>
            <person name="Ohtsubo Y."/>
            <person name="Okubo T."/>
            <person name="Sugawara M."/>
            <person name="Nagata Y."/>
            <person name="Tsuda M."/>
            <person name="Minamisawa K."/>
            <person name="Mitsui H."/>
        </authorList>
    </citation>
    <scope>NUCLEOTIDE SEQUENCE</scope>
    <source>
        <strain evidence="7">JCM 14755</strain>
    </source>
</reference>
<evidence type="ECO:0000256" key="4">
    <source>
        <dbReference type="ARBA" id="ARBA00048793"/>
    </source>
</evidence>
<comment type="catalytic activity">
    <reaction evidence="4">
        <text>(R)-pantoate + NADP(+) = 2-dehydropantoate + NADPH + H(+)</text>
        <dbReference type="Rhea" id="RHEA:16233"/>
        <dbReference type="ChEBI" id="CHEBI:11561"/>
        <dbReference type="ChEBI" id="CHEBI:15378"/>
        <dbReference type="ChEBI" id="CHEBI:15980"/>
        <dbReference type="ChEBI" id="CHEBI:57783"/>
        <dbReference type="ChEBI" id="CHEBI:58349"/>
        <dbReference type="EC" id="1.1.1.169"/>
    </reaction>
</comment>
<dbReference type="Pfam" id="PF02558">
    <property type="entry name" value="ApbA"/>
    <property type="match status" value="1"/>
</dbReference>
<name>A0A0N7KY36_9HYPH</name>
<dbReference type="PANTHER" id="PTHR38015:SF1">
    <property type="entry name" value="OPINE DEHYDROGENASE DOMAIN-CONTAINING PROTEIN"/>
    <property type="match status" value="1"/>
</dbReference>
<evidence type="ECO:0000259" key="5">
    <source>
        <dbReference type="Pfam" id="PF02317"/>
    </source>
</evidence>
<evidence type="ECO:0000256" key="2">
    <source>
        <dbReference type="ARBA" id="ARBA00019465"/>
    </source>
</evidence>
<dbReference type="PANTHER" id="PTHR38015">
    <property type="entry name" value="BLR6086 PROTEIN"/>
    <property type="match status" value="1"/>
</dbReference>
<dbReference type="InterPro" id="IPR013328">
    <property type="entry name" value="6PGD_dom2"/>
</dbReference>
<dbReference type="InterPro" id="IPR051729">
    <property type="entry name" value="Opine/Lysopine_DH"/>
</dbReference>